<dbReference type="EMBL" id="OR769222">
    <property type="protein sequence ID" value="WQJ52739.1"/>
    <property type="molecule type" value="Genomic_DNA"/>
</dbReference>
<reference evidence="1 2" key="1">
    <citation type="submission" date="2023-11" db="EMBL/GenBank/DDBJ databases">
        <authorList>
            <person name="Cook R."/>
            <person name="Crisci M."/>
            <person name="Pye H."/>
            <person name="Adriaenssens E."/>
            <person name="Santini J."/>
        </authorList>
    </citation>
    <scope>NUCLEOTIDE SEQUENCE [LARGE SCALE GENOMIC DNA]</scope>
    <source>
        <strain evidence="1">Lak_Megaphage_RVC_JS4_GC31</strain>
    </source>
</reference>
<organism evidence="1 2">
    <name type="scientific">phage Lak_Megaphage_RVC_JS4_GC31</name>
    <dbReference type="NCBI Taxonomy" id="3109228"/>
    <lineage>
        <taxon>Viruses</taxon>
        <taxon>Duplodnaviria</taxon>
        <taxon>Heunggongvirae</taxon>
        <taxon>Uroviricota</taxon>
        <taxon>Caudoviricetes</taxon>
        <taxon>Caudoviricetes code 15 clade</taxon>
    </lineage>
</organism>
<sequence length="232" mass="26958">MAIYYKHKDTGELYEKRGYSNGNNFIELMFYPFNKKLYPITITTEHVVDTDSIYKEKGICQEYHDARKMNDDAALEHVLKTFEEIELNTKIELKDTIIPGVYEMIYICPLCGSKMKQEGSAYLTSPLKYDNFCTKDGCGFQVCTSRWHSGSLVCGTDKKEVEKIITTGTFDEKEELDEYSRKMLRHTKNTEDVTKSANLCYQQYCDAHKPNIPKYEDFIAGFGMAYLKYKNK</sequence>
<evidence type="ECO:0000313" key="1">
    <source>
        <dbReference type="EMBL" id="WQJ52739.1"/>
    </source>
</evidence>
<protein>
    <submittedName>
        <fullName evidence="1">Uncharacterized protein</fullName>
    </submittedName>
</protein>
<keyword evidence="2" id="KW-1185">Reference proteome</keyword>
<dbReference type="Proteomes" id="UP001349343">
    <property type="component" value="Segment"/>
</dbReference>
<accession>A0ABZ0Z147</accession>
<evidence type="ECO:0000313" key="2">
    <source>
        <dbReference type="Proteomes" id="UP001349343"/>
    </source>
</evidence>
<name>A0ABZ0Z147_9CAUD</name>
<proteinExistence type="predicted"/>